<evidence type="ECO:0000256" key="2">
    <source>
        <dbReference type="ARBA" id="ARBA00007246"/>
    </source>
</evidence>
<feature type="region of interest" description="Disordered" evidence="10">
    <location>
        <begin position="129"/>
        <end position="149"/>
    </location>
</feature>
<evidence type="ECO:0000256" key="7">
    <source>
        <dbReference type="ARBA" id="ARBA00022927"/>
    </source>
</evidence>
<dbReference type="Gene3D" id="1.10.40.60">
    <property type="entry name" value="EpsJ-like"/>
    <property type="match status" value="1"/>
</dbReference>
<protein>
    <recommendedName>
        <fullName evidence="11">T2SS protein K first SAM-like domain-containing protein</fullName>
    </recommendedName>
</protein>
<comment type="caution">
    <text evidence="12">The sequence shown here is derived from an EMBL/GenBank/DDBJ whole genome shotgun (WGS) entry which is preliminary data.</text>
</comment>
<keyword evidence="7" id="KW-0653">Protein transport</keyword>
<dbReference type="EMBL" id="BARV01006119">
    <property type="protein sequence ID" value="GAI08296.1"/>
    <property type="molecule type" value="Genomic_DNA"/>
</dbReference>
<dbReference type="GO" id="GO:0009306">
    <property type="term" value="P:protein secretion"/>
    <property type="evidence" value="ECO:0007669"/>
    <property type="project" value="InterPro"/>
</dbReference>
<evidence type="ECO:0000256" key="1">
    <source>
        <dbReference type="ARBA" id="ARBA00004533"/>
    </source>
</evidence>
<gene>
    <name evidence="12" type="ORF">S06H3_12511</name>
</gene>
<dbReference type="AlphaFoldDB" id="X1LR55"/>
<reference evidence="12" key="1">
    <citation type="journal article" date="2014" name="Front. Microbiol.">
        <title>High frequency of phylogenetically diverse reductive dehalogenase-homologous genes in deep subseafloor sedimentary metagenomes.</title>
        <authorList>
            <person name="Kawai M."/>
            <person name="Futagami T."/>
            <person name="Toyoda A."/>
            <person name="Takaki Y."/>
            <person name="Nishi S."/>
            <person name="Hori S."/>
            <person name="Arai W."/>
            <person name="Tsubouchi T."/>
            <person name="Morono Y."/>
            <person name="Uchiyama I."/>
            <person name="Ito T."/>
            <person name="Fujiyama A."/>
            <person name="Inagaki F."/>
            <person name="Takami H."/>
        </authorList>
    </citation>
    <scope>NUCLEOTIDE SEQUENCE</scope>
    <source>
        <strain evidence="12">Expedition CK06-06</strain>
    </source>
</reference>
<evidence type="ECO:0000256" key="3">
    <source>
        <dbReference type="ARBA" id="ARBA00022448"/>
    </source>
</evidence>
<evidence type="ECO:0000256" key="6">
    <source>
        <dbReference type="ARBA" id="ARBA00022692"/>
    </source>
</evidence>
<feature type="region of interest" description="Disordered" evidence="10">
    <location>
        <begin position="211"/>
        <end position="236"/>
    </location>
</feature>
<feature type="compositionally biased region" description="Basic and acidic residues" evidence="10">
    <location>
        <begin position="221"/>
        <end position="232"/>
    </location>
</feature>
<comment type="similarity">
    <text evidence="2">Belongs to the GSP K family.</text>
</comment>
<dbReference type="InterPro" id="IPR038072">
    <property type="entry name" value="GspK_central_sf"/>
</dbReference>
<organism evidence="12">
    <name type="scientific">marine sediment metagenome</name>
    <dbReference type="NCBI Taxonomy" id="412755"/>
    <lineage>
        <taxon>unclassified sequences</taxon>
        <taxon>metagenomes</taxon>
        <taxon>ecological metagenomes</taxon>
    </lineage>
</organism>
<feature type="compositionally biased region" description="Basic and acidic residues" evidence="10">
    <location>
        <begin position="132"/>
        <end position="142"/>
    </location>
</feature>
<keyword evidence="6" id="KW-0812">Transmembrane</keyword>
<dbReference type="SUPFAM" id="SSF158544">
    <property type="entry name" value="GspK insert domain-like"/>
    <property type="match status" value="1"/>
</dbReference>
<dbReference type="InterPro" id="IPR005628">
    <property type="entry name" value="GspK"/>
</dbReference>
<keyword evidence="5" id="KW-0997">Cell inner membrane</keyword>
<evidence type="ECO:0000256" key="10">
    <source>
        <dbReference type="SAM" id="MobiDB-lite"/>
    </source>
</evidence>
<keyword evidence="4" id="KW-1003">Cell membrane</keyword>
<evidence type="ECO:0000256" key="4">
    <source>
        <dbReference type="ARBA" id="ARBA00022475"/>
    </source>
</evidence>
<proteinExistence type="inferred from homology"/>
<dbReference type="Pfam" id="PF12836">
    <property type="entry name" value="HHH_3"/>
    <property type="match status" value="1"/>
</dbReference>
<dbReference type="PANTHER" id="PTHR38831:SF2">
    <property type="entry name" value="TYPE II SECRETION SYSTEM PROTEIN K"/>
    <property type="match status" value="1"/>
</dbReference>
<keyword evidence="9" id="KW-0472">Membrane</keyword>
<dbReference type="SUPFAM" id="SSF81585">
    <property type="entry name" value="PsbU/PolX domain-like"/>
    <property type="match status" value="1"/>
</dbReference>
<evidence type="ECO:0000256" key="5">
    <source>
        <dbReference type="ARBA" id="ARBA00022519"/>
    </source>
</evidence>
<evidence type="ECO:0000256" key="9">
    <source>
        <dbReference type="ARBA" id="ARBA00023136"/>
    </source>
</evidence>
<keyword evidence="3" id="KW-0813">Transport</keyword>
<dbReference type="GO" id="GO:0005886">
    <property type="term" value="C:plasma membrane"/>
    <property type="evidence" value="ECO:0007669"/>
    <property type="project" value="UniProtKB-SubCell"/>
</dbReference>
<accession>X1LR55</accession>
<dbReference type="PANTHER" id="PTHR38831">
    <property type="entry name" value="TYPE II SECRETION SYSTEM PROTEIN K"/>
    <property type="match status" value="1"/>
</dbReference>
<feature type="domain" description="T2SS protein K first SAM-like" evidence="11">
    <location>
        <begin position="54"/>
        <end position="119"/>
    </location>
</feature>
<name>X1LR55_9ZZZZ</name>
<keyword evidence="8" id="KW-1133">Transmembrane helix</keyword>
<sequence length="290" mass="33063">MLNEDFRESDSLTDLWSDNEEDLSNIKLEQCWFDVRVVDEASKLNVNTATKEQLLGLWYMTEEIADAIIDWRDKDDNPQTGGVEGGYYENLSFRYTIRNGPFRTICELLLVRGVTPELLYGEDTNFNGQLDYNERDGDKSPPDDDEDDELDEGWIAHLTCYSYDTNKDASGNNRININQANERQLERSLNIKKSQAKWIVENRQKNKYKSIADLVNKSSPKKAESSSDRDSDNAEPLDLQTFYQIADKITVDNSQKIPGKVNINTASEDVLRALLGGDEAAEELARDIII</sequence>
<evidence type="ECO:0000313" key="12">
    <source>
        <dbReference type="EMBL" id="GAI08296.1"/>
    </source>
</evidence>
<comment type="subcellular location">
    <subcellularLocation>
        <location evidence="1">Cell inner membrane</location>
    </subcellularLocation>
</comment>
<dbReference type="Pfam" id="PF21687">
    <property type="entry name" value="T2SSK_1st"/>
    <property type="match status" value="1"/>
</dbReference>
<dbReference type="Gene3D" id="1.10.150.320">
    <property type="entry name" value="Photosystem II 12 kDa extrinsic protein"/>
    <property type="match status" value="1"/>
</dbReference>
<evidence type="ECO:0000256" key="8">
    <source>
        <dbReference type="ARBA" id="ARBA00022989"/>
    </source>
</evidence>
<dbReference type="InterPro" id="IPR049031">
    <property type="entry name" value="T2SSK_SAM-like_1st"/>
</dbReference>
<evidence type="ECO:0000259" key="11">
    <source>
        <dbReference type="Pfam" id="PF21687"/>
    </source>
</evidence>